<accession>L7JXG5</accession>
<organism evidence="1 2">
    <name type="scientific">Trachipleistophora hominis</name>
    <name type="common">Microsporidian parasite</name>
    <dbReference type="NCBI Taxonomy" id="72359"/>
    <lineage>
        <taxon>Eukaryota</taxon>
        <taxon>Fungi</taxon>
        <taxon>Fungi incertae sedis</taxon>
        <taxon>Microsporidia</taxon>
        <taxon>Pleistophoridae</taxon>
        <taxon>Trachipleistophora</taxon>
    </lineage>
</organism>
<evidence type="ECO:0000313" key="1">
    <source>
        <dbReference type="EMBL" id="ELQ75726.1"/>
    </source>
</evidence>
<evidence type="ECO:0000313" key="2">
    <source>
        <dbReference type="Proteomes" id="UP000011185"/>
    </source>
</evidence>
<dbReference type="VEuPathDB" id="MicrosporidiaDB:THOM_1319"/>
<sequence>VLYTNDTSTIGMFHCNAQMYFSVNVGLCTSTYDVDVVSVVAKVYCFGMIVDMSACSVGVMPDNVSVVCDGMLLWIDRGSVIGRVARCKYPMVYDLLVWRERADWYVLKV</sequence>
<name>L7JXG5_TRAHO</name>
<feature type="non-terminal residue" evidence="1">
    <location>
        <position position="1"/>
    </location>
</feature>
<gene>
    <name evidence="1" type="ORF">THOM_1319</name>
</gene>
<keyword evidence="2" id="KW-1185">Reference proteome</keyword>
<dbReference type="HOGENOM" id="CLU_2190374_0_0_1"/>
<protein>
    <submittedName>
        <fullName evidence="1">Uncharacterized protein</fullName>
    </submittedName>
</protein>
<dbReference type="AlphaFoldDB" id="L7JXG5"/>
<reference evidence="1 2" key="1">
    <citation type="journal article" date="2012" name="PLoS Pathog.">
        <title>The genome of the obligate intracellular parasite Trachipleistophora hominis: new insights into microsporidian genome dynamics and reductive evolution.</title>
        <authorList>
            <person name="Heinz E."/>
            <person name="Williams T.A."/>
            <person name="Nakjang S."/>
            <person name="Noel C.J."/>
            <person name="Swan D.C."/>
            <person name="Goldberg A.V."/>
            <person name="Harris S.R."/>
            <person name="Weinmaier T."/>
            <person name="Markert S."/>
            <person name="Becher D."/>
            <person name="Bernhardt J."/>
            <person name="Dagan T."/>
            <person name="Hacker C."/>
            <person name="Lucocq J.M."/>
            <person name="Schweder T."/>
            <person name="Rattei T."/>
            <person name="Hall N."/>
            <person name="Hirt R.P."/>
            <person name="Embley T.M."/>
        </authorList>
    </citation>
    <scope>NUCLEOTIDE SEQUENCE [LARGE SCALE GENOMIC DNA]</scope>
</reference>
<dbReference type="Proteomes" id="UP000011185">
    <property type="component" value="Unassembled WGS sequence"/>
</dbReference>
<proteinExistence type="predicted"/>
<dbReference type="InParanoid" id="L7JXG5"/>
<dbReference type="EMBL" id="JH993933">
    <property type="protein sequence ID" value="ELQ75726.1"/>
    <property type="molecule type" value="Genomic_DNA"/>
</dbReference>